<evidence type="ECO:0000313" key="2">
    <source>
        <dbReference type="EMBL" id="QJA86680.1"/>
    </source>
</evidence>
<evidence type="ECO:0000256" key="1">
    <source>
        <dbReference type="SAM" id="MobiDB-lite"/>
    </source>
</evidence>
<name>A0A6M3KXL7_9ZZZZ</name>
<dbReference type="AlphaFoldDB" id="A0A6M3KXL7"/>
<reference evidence="2" key="1">
    <citation type="submission" date="2020-03" db="EMBL/GenBank/DDBJ databases">
        <title>The deep terrestrial virosphere.</title>
        <authorList>
            <person name="Holmfeldt K."/>
            <person name="Nilsson E."/>
            <person name="Simone D."/>
            <person name="Lopez-Fernandez M."/>
            <person name="Wu X."/>
            <person name="de Brujin I."/>
            <person name="Lundin D."/>
            <person name="Andersson A."/>
            <person name="Bertilsson S."/>
            <person name="Dopson M."/>
        </authorList>
    </citation>
    <scope>NUCLEOTIDE SEQUENCE</scope>
    <source>
        <strain evidence="2">MM415B03139</strain>
    </source>
</reference>
<gene>
    <name evidence="2" type="ORF">MM415B03139_0009</name>
</gene>
<protein>
    <submittedName>
        <fullName evidence="2">Uncharacterized protein</fullName>
    </submittedName>
</protein>
<proteinExistence type="predicted"/>
<feature type="region of interest" description="Disordered" evidence="1">
    <location>
        <begin position="1"/>
        <end position="64"/>
    </location>
</feature>
<accession>A0A6M3KXL7</accession>
<feature type="compositionally biased region" description="Low complexity" evidence="1">
    <location>
        <begin position="43"/>
        <end position="55"/>
    </location>
</feature>
<sequence>MCFGGGGGYSPPLVADTPAKSDPEIQAALQRERELQRRRRGRSSTILTSGLGLSDTNKKTTLGS</sequence>
<organism evidence="2">
    <name type="scientific">viral metagenome</name>
    <dbReference type="NCBI Taxonomy" id="1070528"/>
    <lineage>
        <taxon>unclassified sequences</taxon>
        <taxon>metagenomes</taxon>
        <taxon>organismal metagenomes</taxon>
    </lineage>
</organism>
<dbReference type="EMBL" id="MT142652">
    <property type="protein sequence ID" value="QJA86680.1"/>
    <property type="molecule type" value="Genomic_DNA"/>
</dbReference>